<feature type="transmembrane region" description="Helical" evidence="1">
    <location>
        <begin position="49"/>
        <end position="67"/>
    </location>
</feature>
<keyword evidence="1" id="KW-1133">Transmembrane helix</keyword>
<gene>
    <name evidence="2" type="ORF">RS86_02156</name>
</gene>
<keyword evidence="3" id="KW-1185">Reference proteome</keyword>
<sequence length="126" mass="13017">MVGAVFGLATTVTHATSVWGLPWAGLVLGAIACGGMLLAVRLLLHDRWGALATGLGMLLGMVVISGRGPGGSVIVPNDLLGVTWTWTVAVMVLLVAAWPDFSRIRRLQQEQAARGRVAGEASADGS</sequence>
<keyword evidence="1" id="KW-0472">Membrane</keyword>
<evidence type="ECO:0000313" key="2">
    <source>
        <dbReference type="EMBL" id="KJL32981.1"/>
    </source>
</evidence>
<protein>
    <recommendedName>
        <fullName evidence="4">Histidinol dehydrogenase</fullName>
    </recommendedName>
</protein>
<dbReference type="STRING" id="582680.RS86_02156"/>
<dbReference type="Proteomes" id="UP000033740">
    <property type="component" value="Unassembled WGS sequence"/>
</dbReference>
<evidence type="ECO:0008006" key="4">
    <source>
        <dbReference type="Google" id="ProtNLM"/>
    </source>
</evidence>
<feature type="transmembrane region" description="Helical" evidence="1">
    <location>
        <begin position="25"/>
        <end position="44"/>
    </location>
</feature>
<dbReference type="PATRIC" id="fig|582680.6.peg.2222"/>
<name>A0A0F0LN65_9MICO</name>
<organism evidence="2 3">
    <name type="scientific">Microbacterium azadirachtae</name>
    <dbReference type="NCBI Taxonomy" id="582680"/>
    <lineage>
        <taxon>Bacteria</taxon>
        <taxon>Bacillati</taxon>
        <taxon>Actinomycetota</taxon>
        <taxon>Actinomycetes</taxon>
        <taxon>Micrococcales</taxon>
        <taxon>Microbacteriaceae</taxon>
        <taxon>Microbacterium</taxon>
    </lineage>
</organism>
<dbReference type="AlphaFoldDB" id="A0A0F0LN65"/>
<accession>A0A0F0LN65</accession>
<proteinExistence type="predicted"/>
<keyword evidence="1" id="KW-0812">Transmembrane</keyword>
<comment type="caution">
    <text evidence="2">The sequence shown here is derived from an EMBL/GenBank/DDBJ whole genome shotgun (WGS) entry which is preliminary data.</text>
</comment>
<dbReference type="EMBL" id="JYIX01000035">
    <property type="protein sequence ID" value="KJL32981.1"/>
    <property type="molecule type" value="Genomic_DNA"/>
</dbReference>
<evidence type="ECO:0000313" key="3">
    <source>
        <dbReference type="Proteomes" id="UP000033740"/>
    </source>
</evidence>
<feature type="transmembrane region" description="Helical" evidence="1">
    <location>
        <begin position="79"/>
        <end position="98"/>
    </location>
</feature>
<evidence type="ECO:0000256" key="1">
    <source>
        <dbReference type="SAM" id="Phobius"/>
    </source>
</evidence>
<reference evidence="2 3" key="1">
    <citation type="submission" date="2015-02" db="EMBL/GenBank/DDBJ databases">
        <title>Draft genome sequences of ten Microbacterium spp. with emphasis on heavy metal contaminated environments.</title>
        <authorList>
            <person name="Corretto E."/>
        </authorList>
    </citation>
    <scope>NUCLEOTIDE SEQUENCE [LARGE SCALE GENOMIC DNA]</scope>
    <source>
        <strain evidence="2 3">ARN176</strain>
    </source>
</reference>